<evidence type="ECO:0000256" key="1">
    <source>
        <dbReference type="ARBA" id="ARBA00004606"/>
    </source>
</evidence>
<comment type="similarity">
    <text evidence="2">Belongs to the glycosyltransferase 31 family.</text>
</comment>
<reference evidence="11 12" key="1">
    <citation type="submission" date="2024-02" db="EMBL/GenBank/DDBJ databases">
        <authorList>
            <person name="Daric V."/>
            <person name="Darras S."/>
        </authorList>
    </citation>
    <scope>NUCLEOTIDE SEQUENCE [LARGE SCALE GENOMIC DNA]</scope>
</reference>
<keyword evidence="3" id="KW-0328">Glycosyltransferase</keyword>
<evidence type="ECO:0000256" key="9">
    <source>
        <dbReference type="ARBA" id="ARBA00037847"/>
    </source>
</evidence>
<keyword evidence="8" id="KW-0472">Membrane</keyword>
<evidence type="ECO:0000256" key="8">
    <source>
        <dbReference type="ARBA" id="ARBA00023136"/>
    </source>
</evidence>
<keyword evidence="4" id="KW-0808">Transferase</keyword>
<evidence type="ECO:0000313" key="12">
    <source>
        <dbReference type="Proteomes" id="UP001642483"/>
    </source>
</evidence>
<comment type="subcellular location">
    <subcellularLocation>
        <location evidence="9">Endomembrane system</location>
        <topology evidence="9">Single-pass membrane protein</topology>
    </subcellularLocation>
    <subcellularLocation>
        <location evidence="1">Membrane</location>
        <topology evidence="1">Single-pass type II membrane protein</topology>
    </subcellularLocation>
</comment>
<dbReference type="PANTHER" id="PTHR10811">
    <property type="entry name" value="FRINGE-RELATED"/>
    <property type="match status" value="1"/>
</dbReference>
<gene>
    <name evidence="11" type="ORF">CVLEPA_LOCUS21292</name>
</gene>
<evidence type="ECO:0000313" key="11">
    <source>
        <dbReference type="EMBL" id="CAK8689262.1"/>
    </source>
</evidence>
<dbReference type="Pfam" id="PF02434">
    <property type="entry name" value="Fringe"/>
    <property type="match status" value="1"/>
</dbReference>
<dbReference type="EMBL" id="CAWYQH010000108">
    <property type="protein sequence ID" value="CAK8689262.1"/>
    <property type="molecule type" value="Genomic_DNA"/>
</dbReference>
<keyword evidence="7" id="KW-1133">Transmembrane helix</keyword>
<evidence type="ECO:0000256" key="2">
    <source>
        <dbReference type="ARBA" id="ARBA00008661"/>
    </source>
</evidence>
<keyword evidence="5" id="KW-0812">Transmembrane</keyword>
<dbReference type="InterPro" id="IPR003378">
    <property type="entry name" value="Fringe-like_glycosylTrfase"/>
</dbReference>
<organism evidence="11 12">
    <name type="scientific">Clavelina lepadiformis</name>
    <name type="common">Light-bulb sea squirt</name>
    <name type="synonym">Ascidia lepadiformis</name>
    <dbReference type="NCBI Taxonomy" id="159417"/>
    <lineage>
        <taxon>Eukaryota</taxon>
        <taxon>Metazoa</taxon>
        <taxon>Chordata</taxon>
        <taxon>Tunicata</taxon>
        <taxon>Ascidiacea</taxon>
        <taxon>Aplousobranchia</taxon>
        <taxon>Clavelinidae</taxon>
        <taxon>Clavelina</taxon>
    </lineage>
</organism>
<comment type="caution">
    <text evidence="11">The sequence shown here is derived from an EMBL/GenBank/DDBJ whole genome shotgun (WGS) entry which is preliminary data.</text>
</comment>
<sequence>MVKCQKVLNLKNLLLVCTVLIWYNTICNVNKSYTNVGPAPTASLQLHKKLLNSDLPSSQTDFKLQLKDLFMTVKTTHMNYETRIPLLLKTWCKAKVQEQVYFVTDKDDENLQKATGNHLVPTKCGETHGKPDLCCKTGVEFDIFYFKSTAKWWCHFDDDTYVNIDRLLEYLETLNWKKPHYTGGDHGSDHRFKTKFLGRLYYAGYLTGSVRCLSRSLAHLMQPFLGQGALVEFCEQTNKPDDILMGVLINGILNVTMTRSNLFHDHTFGQSFSDIKPEEWKSQISFSYSKYSNSNKGVNFGDGIEPAFDHREDKTRLLSIHCHLHPTDKICPK</sequence>
<name>A0ABP0GD18_CLALP</name>
<evidence type="ECO:0000256" key="3">
    <source>
        <dbReference type="ARBA" id="ARBA00022676"/>
    </source>
</evidence>
<keyword evidence="12" id="KW-1185">Reference proteome</keyword>
<dbReference type="Gene3D" id="3.90.550.50">
    <property type="match status" value="1"/>
</dbReference>
<evidence type="ECO:0000256" key="7">
    <source>
        <dbReference type="ARBA" id="ARBA00022989"/>
    </source>
</evidence>
<keyword evidence="6" id="KW-0735">Signal-anchor</keyword>
<evidence type="ECO:0000256" key="6">
    <source>
        <dbReference type="ARBA" id="ARBA00022968"/>
    </source>
</evidence>
<feature type="domain" description="Fringe-like glycosyltransferase" evidence="10">
    <location>
        <begin position="63"/>
        <end position="313"/>
    </location>
</feature>
<evidence type="ECO:0000256" key="5">
    <source>
        <dbReference type="ARBA" id="ARBA00022692"/>
    </source>
</evidence>
<protein>
    <recommendedName>
        <fullName evidence="10">Fringe-like glycosyltransferase domain-containing protein</fullName>
    </recommendedName>
</protein>
<accession>A0ABP0GD18</accession>
<dbReference type="Proteomes" id="UP001642483">
    <property type="component" value="Unassembled WGS sequence"/>
</dbReference>
<proteinExistence type="inferred from homology"/>
<evidence type="ECO:0000259" key="10">
    <source>
        <dbReference type="Pfam" id="PF02434"/>
    </source>
</evidence>
<evidence type="ECO:0000256" key="4">
    <source>
        <dbReference type="ARBA" id="ARBA00022679"/>
    </source>
</evidence>